<dbReference type="OrthoDB" id="5125341at2"/>
<dbReference type="AlphaFoldDB" id="A0A1C5GZF2"/>
<accession>A0A1C5GZF2</accession>
<evidence type="ECO:0000313" key="1">
    <source>
        <dbReference type="EMBL" id="SCG39156.1"/>
    </source>
</evidence>
<dbReference type="Proteomes" id="UP000198215">
    <property type="component" value="Chromosome I"/>
</dbReference>
<evidence type="ECO:0000313" key="2">
    <source>
        <dbReference type="Proteomes" id="UP000198215"/>
    </source>
</evidence>
<proteinExistence type="predicted"/>
<reference evidence="2" key="1">
    <citation type="submission" date="2016-06" db="EMBL/GenBank/DDBJ databases">
        <authorList>
            <person name="Varghese N."/>
            <person name="Submissions Spin"/>
        </authorList>
    </citation>
    <scope>NUCLEOTIDE SEQUENCE [LARGE SCALE GENOMIC DNA]</scope>
    <source>
        <strain evidence="2">DSM 45161</strain>
    </source>
</reference>
<protein>
    <submittedName>
        <fullName evidence="1">Uncharacterized protein</fullName>
    </submittedName>
</protein>
<sequence length="348" mass="38760">MTLQVETRYLYGYAGQLEANKDDALVSLEQYCRQHCLDFDGLDGTLYPARWGMERLADSMLDACGSAKQGLWLTAYDLRNAAKAYDAADVSSAEQLWTAGRAWSMPAGYREVDVAACDAFSQGASVALPAPPFKSEVGQVKDAVYQLFGTVNDWVARLTGFDLLEKLIPVTLGDSGAVRRVGAAWGEMEHGLLAVAADIDRGMDVLSTHWNSELCGTEGASGAFDYHIRKRWKPAFEAVAQACDAGQQLYELLATEYEYTVNALLFALNFYSTRLKKAMKVFTTTTDWKKFLWNLWQIVSTVWQLIVDAYDLLAKQTMAFKEGIEMLVANIVTFRNMMRGDFDALKTL</sequence>
<organism evidence="1 2">
    <name type="scientific">Micromonospora coxensis</name>
    <dbReference type="NCBI Taxonomy" id="356852"/>
    <lineage>
        <taxon>Bacteria</taxon>
        <taxon>Bacillati</taxon>
        <taxon>Actinomycetota</taxon>
        <taxon>Actinomycetes</taxon>
        <taxon>Micromonosporales</taxon>
        <taxon>Micromonosporaceae</taxon>
        <taxon>Micromonospora</taxon>
    </lineage>
</organism>
<gene>
    <name evidence="1" type="ORF">GA0070614_0603</name>
</gene>
<name>A0A1C5GZF2_9ACTN</name>
<dbReference type="EMBL" id="LT607753">
    <property type="protein sequence ID" value="SCG39156.1"/>
    <property type="molecule type" value="Genomic_DNA"/>
</dbReference>
<dbReference type="RefSeq" id="WP_088974531.1">
    <property type="nucleotide sequence ID" value="NZ_LT607753.1"/>
</dbReference>
<keyword evidence="2" id="KW-1185">Reference proteome</keyword>